<dbReference type="GO" id="GO:0030798">
    <property type="term" value="F:trans-aconitate 2-methyltransferase activity"/>
    <property type="evidence" value="ECO:0007669"/>
    <property type="project" value="UniProtKB-EC"/>
</dbReference>
<evidence type="ECO:0000313" key="4">
    <source>
        <dbReference type="EMBL" id="SCL74418.1"/>
    </source>
</evidence>
<accession>A0A1M4MHT6</accession>
<dbReference type="Pfam" id="PF13649">
    <property type="entry name" value="Methyltransf_25"/>
    <property type="match status" value="1"/>
</dbReference>
<evidence type="ECO:0000259" key="3">
    <source>
        <dbReference type="Pfam" id="PF13649"/>
    </source>
</evidence>
<dbReference type="EC" id="2.1.1.144" evidence="4"/>
<dbReference type="EMBL" id="FMID01000006">
    <property type="protein sequence ID" value="SCL74418.1"/>
    <property type="molecule type" value="Genomic_DNA"/>
</dbReference>
<dbReference type="AlphaFoldDB" id="A0A1M4MHT6"/>
<dbReference type="PANTHER" id="PTHR43861:SF1">
    <property type="entry name" value="TRANS-ACONITATE 2-METHYLTRANSFERASE"/>
    <property type="match status" value="1"/>
</dbReference>
<dbReference type="Gene3D" id="3.40.50.150">
    <property type="entry name" value="Vaccinia Virus protein VP39"/>
    <property type="match status" value="1"/>
</dbReference>
<protein>
    <submittedName>
        <fullName evidence="4">Trans-aconitate 2-methyltransferase</fullName>
        <ecNumber evidence="4">2.1.1.144</ecNumber>
    </submittedName>
</protein>
<keyword evidence="2 4" id="KW-0808">Transferase</keyword>
<dbReference type="InterPro" id="IPR041698">
    <property type="entry name" value="Methyltransf_25"/>
</dbReference>
<feature type="domain" description="Methyltransferase" evidence="3">
    <location>
        <begin position="42"/>
        <end position="136"/>
    </location>
</feature>
<dbReference type="SUPFAM" id="SSF53335">
    <property type="entry name" value="S-adenosyl-L-methionine-dependent methyltransferases"/>
    <property type="match status" value="1"/>
</dbReference>
<evidence type="ECO:0000313" key="5">
    <source>
        <dbReference type="Proteomes" id="UP000184671"/>
    </source>
</evidence>
<dbReference type="InterPro" id="IPR029063">
    <property type="entry name" value="SAM-dependent_MTases_sf"/>
</dbReference>
<dbReference type="STRING" id="118126.L21_0293"/>
<organism evidence="4 5">
    <name type="scientific">Methanoculleus chikugoensis</name>
    <dbReference type="NCBI Taxonomy" id="118126"/>
    <lineage>
        <taxon>Archaea</taxon>
        <taxon>Methanobacteriati</taxon>
        <taxon>Methanobacteriota</taxon>
        <taxon>Stenosarchaea group</taxon>
        <taxon>Methanomicrobia</taxon>
        <taxon>Methanomicrobiales</taxon>
        <taxon>Methanomicrobiaceae</taxon>
        <taxon>Methanoculleus</taxon>
    </lineage>
</organism>
<keyword evidence="1 4" id="KW-0489">Methyltransferase</keyword>
<dbReference type="RefSeq" id="WP_083608686.1">
    <property type="nucleotide sequence ID" value="NZ_FMID01000006.1"/>
</dbReference>
<dbReference type="OrthoDB" id="105879at2157"/>
<reference evidence="4 5" key="1">
    <citation type="submission" date="2016-08" db="EMBL/GenBank/DDBJ databases">
        <authorList>
            <person name="Seilhamer J.J."/>
        </authorList>
    </citation>
    <scope>NUCLEOTIDE SEQUENCE [LARGE SCALE GENOMIC DNA]</scope>
    <source>
        <strain evidence="4">L21-II-0</strain>
    </source>
</reference>
<dbReference type="Proteomes" id="UP000184671">
    <property type="component" value="Unassembled WGS sequence"/>
</dbReference>
<proteinExistence type="predicted"/>
<evidence type="ECO:0000256" key="2">
    <source>
        <dbReference type="ARBA" id="ARBA00022679"/>
    </source>
</evidence>
<gene>
    <name evidence="4" type="primary">tam_1</name>
    <name evidence="4" type="ORF">L21_0293</name>
</gene>
<dbReference type="PANTHER" id="PTHR43861">
    <property type="entry name" value="TRANS-ACONITATE 2-METHYLTRANSFERASE-RELATED"/>
    <property type="match status" value="1"/>
</dbReference>
<dbReference type="GO" id="GO:0032259">
    <property type="term" value="P:methylation"/>
    <property type="evidence" value="ECO:0007669"/>
    <property type="project" value="UniProtKB-KW"/>
</dbReference>
<name>A0A1M4MHT6_9EURY</name>
<dbReference type="CDD" id="cd02440">
    <property type="entry name" value="AdoMet_MTases"/>
    <property type="match status" value="1"/>
</dbReference>
<evidence type="ECO:0000256" key="1">
    <source>
        <dbReference type="ARBA" id="ARBA00022603"/>
    </source>
</evidence>
<sequence>MHGGSIITHAWNPDDYHRHSTAQRAWAHELIEKLALAGDERVLDLGCGEGKVTAEIAACLPSGSALGLDLSRDMIAFARERFPPKQYPNLRFMEGDMLDLPFDREFDVVFSNAALHWVPDHGRVFQGIARALRPGGRVLLQMGGRGNAAPILELADEMLGEEPWRGFSSGPSSRYAFYGPEEERELLEAAGLTPLRVELIGKDMTFDLLEGLMGWVRTTWHLYLEPLPEDVRPTFIEGVANRYVERFPSADGRIHVPMVRLEVEGVKEPEP</sequence>